<protein>
    <recommendedName>
        <fullName evidence="7">CobW C-terminal domain-containing protein</fullName>
    </recommendedName>
</protein>
<evidence type="ECO:0000256" key="2">
    <source>
        <dbReference type="ARBA" id="ARBA00022801"/>
    </source>
</evidence>
<dbReference type="Gene3D" id="3.30.1220.10">
    <property type="entry name" value="CobW-like, C-terminal domain"/>
    <property type="match status" value="1"/>
</dbReference>
<dbReference type="InterPro" id="IPR003495">
    <property type="entry name" value="CobW/HypB/UreG_nucleotide-bd"/>
</dbReference>
<dbReference type="GO" id="GO:0016787">
    <property type="term" value="F:hydrolase activity"/>
    <property type="evidence" value="ECO:0007669"/>
    <property type="project" value="UniProtKB-KW"/>
</dbReference>
<keyword evidence="2" id="KW-0378">Hydrolase</keyword>
<gene>
    <name evidence="8" type="ORF">A7P95_04440</name>
</gene>
<dbReference type="InterPro" id="IPR036627">
    <property type="entry name" value="CobW-likC_sf"/>
</dbReference>
<keyword evidence="3" id="KW-0143">Chaperone</keyword>
<dbReference type="STRING" id="1795827.A7P95_04440"/>
<evidence type="ECO:0000256" key="1">
    <source>
        <dbReference type="ARBA" id="ARBA00022741"/>
    </source>
</evidence>
<accession>A0A1A9RWW1</accession>
<evidence type="ECO:0000256" key="3">
    <source>
        <dbReference type="ARBA" id="ARBA00023186"/>
    </source>
</evidence>
<evidence type="ECO:0000313" key="9">
    <source>
        <dbReference type="Proteomes" id="UP000077885"/>
    </source>
</evidence>
<evidence type="ECO:0000256" key="5">
    <source>
        <dbReference type="ARBA" id="ARBA00045658"/>
    </source>
</evidence>
<dbReference type="PANTHER" id="PTHR13748:SF62">
    <property type="entry name" value="COBW DOMAIN-CONTAINING PROTEIN"/>
    <property type="match status" value="1"/>
</dbReference>
<dbReference type="InterPro" id="IPR011629">
    <property type="entry name" value="CobW-like_C"/>
</dbReference>
<dbReference type="EMBL" id="LXSL01000016">
    <property type="protein sequence ID" value="OAM29200.1"/>
    <property type="molecule type" value="Genomic_DNA"/>
</dbReference>
<dbReference type="OrthoDB" id="9808822at2"/>
<dbReference type="Pfam" id="PF07683">
    <property type="entry name" value="CobW_C"/>
    <property type="match status" value="1"/>
</dbReference>
<dbReference type="AlphaFoldDB" id="A0A1A9RWW1"/>
<organism evidence="8 9">
    <name type="scientific">Eikenella longinqua</name>
    <dbReference type="NCBI Taxonomy" id="1795827"/>
    <lineage>
        <taxon>Bacteria</taxon>
        <taxon>Pseudomonadati</taxon>
        <taxon>Pseudomonadota</taxon>
        <taxon>Betaproteobacteria</taxon>
        <taxon>Neisseriales</taxon>
        <taxon>Neisseriaceae</taxon>
        <taxon>Eikenella</taxon>
    </lineage>
</organism>
<dbReference type="InterPro" id="IPR051316">
    <property type="entry name" value="Zinc-reg_GTPase_activator"/>
</dbReference>
<dbReference type="GO" id="GO:0000166">
    <property type="term" value="F:nucleotide binding"/>
    <property type="evidence" value="ECO:0007669"/>
    <property type="project" value="UniProtKB-KW"/>
</dbReference>
<dbReference type="SUPFAM" id="SSF52540">
    <property type="entry name" value="P-loop containing nucleoside triphosphate hydrolases"/>
    <property type="match status" value="1"/>
</dbReference>
<dbReference type="Gene3D" id="3.40.50.300">
    <property type="entry name" value="P-loop containing nucleotide triphosphate hydrolases"/>
    <property type="match status" value="1"/>
</dbReference>
<evidence type="ECO:0000256" key="4">
    <source>
        <dbReference type="ARBA" id="ARBA00034320"/>
    </source>
</evidence>
<comment type="caution">
    <text evidence="8">The sequence shown here is derived from an EMBL/GenBank/DDBJ whole genome shotgun (WGS) entry which is preliminary data.</text>
</comment>
<dbReference type="CDD" id="cd03112">
    <property type="entry name" value="CobW-like"/>
    <property type="match status" value="1"/>
</dbReference>
<name>A0A1A9RWW1_9NEIS</name>
<comment type="similarity">
    <text evidence="4">Belongs to the SIMIBI class G3E GTPase family. ZNG1 subfamily.</text>
</comment>
<evidence type="ECO:0000259" key="7">
    <source>
        <dbReference type="SMART" id="SM00833"/>
    </source>
</evidence>
<proteinExistence type="inferred from homology"/>
<keyword evidence="9" id="KW-1185">Reference proteome</keyword>
<dbReference type="PANTHER" id="PTHR13748">
    <property type="entry name" value="COBW-RELATED"/>
    <property type="match status" value="1"/>
</dbReference>
<dbReference type="SUPFAM" id="SSF90002">
    <property type="entry name" value="Hypothetical protein YjiA, C-terminal domain"/>
    <property type="match status" value="1"/>
</dbReference>
<comment type="function">
    <text evidence="5">Zinc chaperone that directly transfers zinc cofactor to target proteins, thereby activating them. Zinc is transferred from the CXCC motif in the GTPase domain to the zinc binding site in target proteins in a process requiring GTP hydrolysis.</text>
</comment>
<dbReference type="GO" id="GO:0005737">
    <property type="term" value="C:cytoplasm"/>
    <property type="evidence" value="ECO:0007669"/>
    <property type="project" value="TreeGrafter"/>
</dbReference>
<dbReference type="RefSeq" id="WP_067591785.1">
    <property type="nucleotide sequence ID" value="NZ_LXSL01000016.1"/>
</dbReference>
<dbReference type="InterPro" id="IPR027417">
    <property type="entry name" value="P-loop_NTPase"/>
</dbReference>
<dbReference type="SMART" id="SM00833">
    <property type="entry name" value="CobW_C"/>
    <property type="match status" value="1"/>
</dbReference>
<evidence type="ECO:0000313" key="8">
    <source>
        <dbReference type="EMBL" id="OAM29200.1"/>
    </source>
</evidence>
<evidence type="ECO:0000256" key="6">
    <source>
        <dbReference type="ARBA" id="ARBA00049117"/>
    </source>
</evidence>
<dbReference type="Pfam" id="PF02492">
    <property type="entry name" value="cobW"/>
    <property type="match status" value="1"/>
</dbReference>
<reference evidence="9" key="1">
    <citation type="submission" date="2016-05" db="EMBL/GenBank/DDBJ databases">
        <title>Draft genome of Corynebacterium afermentans subsp. afermentans LCDC 88199T.</title>
        <authorList>
            <person name="Bernier A.-M."/>
            <person name="Bernard K."/>
        </authorList>
    </citation>
    <scope>NUCLEOTIDE SEQUENCE [LARGE SCALE GENOMIC DNA]</scope>
    <source>
        <strain evidence="9">NML02-A-017</strain>
    </source>
</reference>
<dbReference type="Proteomes" id="UP000077885">
    <property type="component" value="Unassembled WGS sequence"/>
</dbReference>
<sequence length="316" mass="34053">MIPVTILTGFLGAGKTTVLQKILAGEHYGDSAVLINEFGEVGIDQQLVRPISPNVVLLDSGCLCCQIRGELKDALADLLHRRATGSVPPFRQIIIETTGLAEPTPIIATLQADPQLSHQLAAERTVTVVDAVNGEHMAESGQRVWLHQAAAADLILISKADLAPQAAAALAERLHRMLPGTPVLPLGLSSPLPDFNALPATRHAAPPYRTTHQHGSVQSLALEIEDTIDWIAFGVWLSALLHAHGNALLRVKGILHIGESYPVLINAVQHMVYPPQHLNQLHEAPPHSQLVLIADGLDPAAIERSFRRWVLHSDTA</sequence>
<comment type="catalytic activity">
    <reaction evidence="6">
        <text>GTP + H2O = GDP + phosphate + H(+)</text>
        <dbReference type="Rhea" id="RHEA:19669"/>
        <dbReference type="ChEBI" id="CHEBI:15377"/>
        <dbReference type="ChEBI" id="CHEBI:15378"/>
        <dbReference type="ChEBI" id="CHEBI:37565"/>
        <dbReference type="ChEBI" id="CHEBI:43474"/>
        <dbReference type="ChEBI" id="CHEBI:58189"/>
    </reaction>
    <physiologicalReaction direction="left-to-right" evidence="6">
        <dbReference type="Rhea" id="RHEA:19670"/>
    </physiologicalReaction>
</comment>
<keyword evidence="1" id="KW-0547">Nucleotide-binding</keyword>
<feature type="domain" description="CobW C-terminal" evidence="7">
    <location>
        <begin position="217"/>
        <end position="310"/>
    </location>
</feature>